<proteinExistence type="predicted"/>
<gene>
    <name evidence="1" type="ORF">J27TS8_01980</name>
</gene>
<keyword evidence="2" id="KW-1185">Reference proteome</keyword>
<dbReference type="Proteomes" id="UP000682111">
    <property type="component" value="Unassembled WGS sequence"/>
</dbReference>
<evidence type="ECO:0000313" key="1">
    <source>
        <dbReference type="EMBL" id="GIN60205.1"/>
    </source>
</evidence>
<protein>
    <submittedName>
        <fullName evidence="1">Uncharacterized protein</fullName>
    </submittedName>
</protein>
<dbReference type="EMBL" id="BORC01000001">
    <property type="protein sequence ID" value="GIN60205.1"/>
    <property type="molecule type" value="Genomic_DNA"/>
</dbReference>
<reference evidence="1" key="1">
    <citation type="submission" date="2021-03" db="EMBL/GenBank/DDBJ databases">
        <title>Antimicrobial resistance genes in bacteria isolated from Japanese honey, and their potential for conferring macrolide and lincosamide resistance in the American foulbrood pathogen Paenibacillus larvae.</title>
        <authorList>
            <person name="Okamoto M."/>
            <person name="Kumagai M."/>
            <person name="Kanamori H."/>
            <person name="Takamatsu D."/>
        </authorList>
    </citation>
    <scope>NUCLEOTIDE SEQUENCE</scope>
    <source>
        <strain evidence="1">J27TS8</strain>
    </source>
</reference>
<evidence type="ECO:0000313" key="2">
    <source>
        <dbReference type="Proteomes" id="UP000682111"/>
    </source>
</evidence>
<name>A0A919WE44_9BACI</name>
<comment type="caution">
    <text evidence="1">The sequence shown here is derived from an EMBL/GenBank/DDBJ whole genome shotgun (WGS) entry which is preliminary data.</text>
</comment>
<dbReference type="RefSeq" id="WP_212933109.1">
    <property type="nucleotide sequence ID" value="NZ_BORC01000001.1"/>
</dbReference>
<sequence length="71" mass="8244">MIQLYRIKKGGKYVHTVEYESQNENDPKILYTEKPEQSLVISALEIIKYQKLLDNVLGHGSYMLESITDLN</sequence>
<dbReference type="AlphaFoldDB" id="A0A919WE44"/>
<accession>A0A919WE44</accession>
<organism evidence="1 2">
    <name type="scientific">Robertmurraya siralis</name>
    <dbReference type="NCBI Taxonomy" id="77777"/>
    <lineage>
        <taxon>Bacteria</taxon>
        <taxon>Bacillati</taxon>
        <taxon>Bacillota</taxon>
        <taxon>Bacilli</taxon>
        <taxon>Bacillales</taxon>
        <taxon>Bacillaceae</taxon>
        <taxon>Robertmurraya</taxon>
    </lineage>
</organism>